<dbReference type="CDD" id="cd00761">
    <property type="entry name" value="Glyco_tranf_GTA_type"/>
    <property type="match status" value="1"/>
</dbReference>
<evidence type="ECO:0000313" key="4">
    <source>
        <dbReference type="Proteomes" id="UP000176450"/>
    </source>
</evidence>
<keyword evidence="1" id="KW-0812">Transmembrane</keyword>
<evidence type="ECO:0000256" key="1">
    <source>
        <dbReference type="SAM" id="Phobius"/>
    </source>
</evidence>
<evidence type="ECO:0000313" key="3">
    <source>
        <dbReference type="EMBL" id="OGG29417.1"/>
    </source>
</evidence>
<feature type="transmembrane region" description="Helical" evidence="1">
    <location>
        <begin position="265"/>
        <end position="287"/>
    </location>
</feature>
<dbReference type="InterPro" id="IPR001173">
    <property type="entry name" value="Glyco_trans_2-like"/>
</dbReference>
<dbReference type="Gene3D" id="3.90.550.10">
    <property type="entry name" value="Spore Coat Polysaccharide Biosynthesis Protein SpsA, Chain A"/>
    <property type="match status" value="1"/>
</dbReference>
<sequence length="356" mass="40870">KEYTNTTLMRTPYLSIIIPAYNASGTLRALLASLGNSSFKHFEVIVGDDASNEQLTVNSLSLDKREDRPKKSKKIAFPLRVIRLMRNRGPAAARNVAAKRAHGHVLVFLDSDVQVYPDTLGTIAGRFKDDGDLTAITGVWDKHQKSKDFFPQFKALRDWSYWTNERDRDGYYYLFSTRVAAMKREVFLRLGGFNEVFRQMEDVEFTYRIAKRYAIIFAQDVRVHHEFEGFFAVAKKYFWRSFYWTRLWRERKKFDPVATTMWESMAGVSAVGAMGSLVLGGLIFFIIPVPWVKMASLTGALVLLLVHTFLIRKFLRFVFVEKGFSFMLKSLGTGIVLYCVIVAGALYYQLRSASSR</sequence>
<keyword evidence="1" id="KW-1133">Transmembrane helix</keyword>
<dbReference type="Proteomes" id="UP000176450">
    <property type="component" value="Unassembled WGS sequence"/>
</dbReference>
<keyword evidence="1" id="KW-0472">Membrane</keyword>
<proteinExistence type="predicted"/>
<dbReference type="AlphaFoldDB" id="A0A1F6AYM0"/>
<organism evidence="3 4">
    <name type="scientific">Candidatus Gottesmanbacteria bacterium RIFCSPLOWO2_01_FULL_46_9</name>
    <dbReference type="NCBI Taxonomy" id="1798394"/>
    <lineage>
        <taxon>Bacteria</taxon>
        <taxon>Candidatus Gottesmaniibacteriota</taxon>
    </lineage>
</organism>
<feature type="domain" description="Glycosyltransferase 2-like" evidence="2">
    <location>
        <begin position="15"/>
        <end position="168"/>
    </location>
</feature>
<dbReference type="Pfam" id="PF00535">
    <property type="entry name" value="Glycos_transf_2"/>
    <property type="match status" value="1"/>
</dbReference>
<dbReference type="InterPro" id="IPR029044">
    <property type="entry name" value="Nucleotide-diphossugar_trans"/>
</dbReference>
<feature type="transmembrane region" description="Helical" evidence="1">
    <location>
        <begin position="294"/>
        <end position="311"/>
    </location>
</feature>
<accession>A0A1F6AYM0</accession>
<dbReference type="EMBL" id="MFJX01000068">
    <property type="protein sequence ID" value="OGG29417.1"/>
    <property type="molecule type" value="Genomic_DNA"/>
</dbReference>
<gene>
    <name evidence="3" type="ORF">A3A63_02375</name>
</gene>
<dbReference type="SUPFAM" id="SSF53448">
    <property type="entry name" value="Nucleotide-diphospho-sugar transferases"/>
    <property type="match status" value="1"/>
</dbReference>
<dbReference type="PANTHER" id="PTHR43685:SF3">
    <property type="entry name" value="SLR2126 PROTEIN"/>
    <property type="match status" value="1"/>
</dbReference>
<dbReference type="InterPro" id="IPR050834">
    <property type="entry name" value="Glycosyltransf_2"/>
</dbReference>
<feature type="transmembrane region" description="Helical" evidence="1">
    <location>
        <begin position="331"/>
        <end position="350"/>
    </location>
</feature>
<evidence type="ECO:0000259" key="2">
    <source>
        <dbReference type="Pfam" id="PF00535"/>
    </source>
</evidence>
<feature type="non-terminal residue" evidence="3">
    <location>
        <position position="1"/>
    </location>
</feature>
<protein>
    <recommendedName>
        <fullName evidence="2">Glycosyltransferase 2-like domain-containing protein</fullName>
    </recommendedName>
</protein>
<dbReference type="PANTHER" id="PTHR43685">
    <property type="entry name" value="GLYCOSYLTRANSFERASE"/>
    <property type="match status" value="1"/>
</dbReference>
<name>A0A1F6AYM0_9BACT</name>
<comment type="caution">
    <text evidence="3">The sequence shown here is derived from an EMBL/GenBank/DDBJ whole genome shotgun (WGS) entry which is preliminary data.</text>
</comment>
<reference evidence="3 4" key="1">
    <citation type="journal article" date="2016" name="Nat. Commun.">
        <title>Thousands of microbial genomes shed light on interconnected biogeochemical processes in an aquifer system.</title>
        <authorList>
            <person name="Anantharaman K."/>
            <person name="Brown C.T."/>
            <person name="Hug L.A."/>
            <person name="Sharon I."/>
            <person name="Castelle C.J."/>
            <person name="Probst A.J."/>
            <person name="Thomas B.C."/>
            <person name="Singh A."/>
            <person name="Wilkins M.J."/>
            <person name="Karaoz U."/>
            <person name="Brodie E.L."/>
            <person name="Williams K.H."/>
            <person name="Hubbard S.S."/>
            <person name="Banfield J.F."/>
        </authorList>
    </citation>
    <scope>NUCLEOTIDE SEQUENCE [LARGE SCALE GENOMIC DNA]</scope>
</reference>